<feature type="domain" description="Thioredoxin" evidence="2">
    <location>
        <begin position="105"/>
        <end position="242"/>
    </location>
</feature>
<comment type="caution">
    <text evidence="3">The sequence shown here is derived from an EMBL/GenBank/DDBJ whole genome shotgun (WGS) entry which is preliminary data.</text>
</comment>
<dbReference type="PROSITE" id="PS50206">
    <property type="entry name" value="RHODANESE_3"/>
    <property type="match status" value="1"/>
</dbReference>
<dbReference type="EMBL" id="SACJ01000002">
    <property type="protein sequence ID" value="RVT78708.1"/>
    <property type="molecule type" value="Genomic_DNA"/>
</dbReference>
<keyword evidence="3" id="KW-0808">Transferase</keyword>
<dbReference type="PROSITE" id="PS51352">
    <property type="entry name" value="THIOREDOXIN_2"/>
    <property type="match status" value="1"/>
</dbReference>
<dbReference type="SMART" id="SM00450">
    <property type="entry name" value="RHOD"/>
    <property type="match status" value="1"/>
</dbReference>
<dbReference type="AlphaFoldDB" id="A0A3S2WGE8"/>
<dbReference type="RefSeq" id="WP_128193907.1">
    <property type="nucleotide sequence ID" value="NZ_SACJ01000002.1"/>
</dbReference>
<dbReference type="Pfam" id="PF00581">
    <property type="entry name" value="Rhodanese"/>
    <property type="match status" value="1"/>
</dbReference>
<dbReference type="OrthoDB" id="9808735at2"/>
<feature type="domain" description="Rhodanese" evidence="1">
    <location>
        <begin position="45"/>
        <end position="135"/>
    </location>
</feature>
<keyword evidence="4" id="KW-1185">Reference proteome</keyword>
<dbReference type="PANTHER" id="PTHR43031">
    <property type="entry name" value="FAD-DEPENDENT OXIDOREDUCTASE"/>
    <property type="match status" value="1"/>
</dbReference>
<evidence type="ECO:0000313" key="3">
    <source>
        <dbReference type="EMBL" id="RVT78708.1"/>
    </source>
</evidence>
<dbReference type="PANTHER" id="PTHR43031:SF7">
    <property type="entry name" value="NITRIC OXIDE REDUCTASE FLRD-NAD(+) REDUCTASE"/>
    <property type="match status" value="1"/>
</dbReference>
<name>A0A3S2WGE8_9FLAO</name>
<dbReference type="CDD" id="cd02947">
    <property type="entry name" value="TRX_family"/>
    <property type="match status" value="1"/>
</dbReference>
<evidence type="ECO:0000259" key="2">
    <source>
        <dbReference type="PROSITE" id="PS51352"/>
    </source>
</evidence>
<evidence type="ECO:0000313" key="4">
    <source>
        <dbReference type="Proteomes" id="UP000285211"/>
    </source>
</evidence>
<dbReference type="InterPro" id="IPR036249">
    <property type="entry name" value="Thioredoxin-like_sf"/>
</dbReference>
<protein>
    <submittedName>
        <fullName evidence="3">Sulfurtransferase</fullName>
    </submittedName>
</protein>
<dbReference type="SUPFAM" id="SSF52833">
    <property type="entry name" value="Thioredoxin-like"/>
    <property type="match status" value="1"/>
</dbReference>
<dbReference type="CDD" id="cd00158">
    <property type="entry name" value="RHOD"/>
    <property type="match status" value="1"/>
</dbReference>
<accession>A0A3S2WGE8</accession>
<dbReference type="SUPFAM" id="SSF52821">
    <property type="entry name" value="Rhodanese/Cell cycle control phosphatase"/>
    <property type="match status" value="1"/>
</dbReference>
<dbReference type="InterPro" id="IPR036873">
    <property type="entry name" value="Rhodanese-like_dom_sf"/>
</dbReference>
<dbReference type="InterPro" id="IPR013766">
    <property type="entry name" value="Thioredoxin_domain"/>
</dbReference>
<reference evidence="3 4" key="1">
    <citation type="submission" date="2019-01" db="EMBL/GenBank/DDBJ databases">
        <authorList>
            <person name="Chen W.-M."/>
        </authorList>
    </citation>
    <scope>NUCLEOTIDE SEQUENCE [LARGE SCALE GENOMIC DNA]</scope>
    <source>
        <strain evidence="3 4">BBQ-12</strain>
    </source>
</reference>
<proteinExistence type="predicted"/>
<dbReference type="GO" id="GO:0016740">
    <property type="term" value="F:transferase activity"/>
    <property type="evidence" value="ECO:0007669"/>
    <property type="project" value="UniProtKB-KW"/>
</dbReference>
<dbReference type="InterPro" id="IPR001763">
    <property type="entry name" value="Rhodanese-like_dom"/>
</dbReference>
<dbReference type="Gene3D" id="3.40.250.10">
    <property type="entry name" value="Rhodanese-like domain"/>
    <property type="match status" value="1"/>
</dbReference>
<dbReference type="Pfam" id="PF00085">
    <property type="entry name" value="Thioredoxin"/>
    <property type="match status" value="1"/>
</dbReference>
<gene>
    <name evidence="3" type="ORF">EOD40_05605</name>
</gene>
<evidence type="ECO:0000259" key="1">
    <source>
        <dbReference type="PROSITE" id="PS50206"/>
    </source>
</evidence>
<organism evidence="3 4">
    <name type="scientific">Flavobacterium sufflavum</name>
    <dbReference type="NCBI Taxonomy" id="1921138"/>
    <lineage>
        <taxon>Bacteria</taxon>
        <taxon>Pseudomonadati</taxon>
        <taxon>Bacteroidota</taxon>
        <taxon>Flavobacteriia</taxon>
        <taxon>Flavobacteriales</taxon>
        <taxon>Flavobacteriaceae</taxon>
        <taxon>Flavobacterium</taxon>
    </lineage>
</organism>
<dbReference type="Gene3D" id="3.40.30.10">
    <property type="entry name" value="Glutaredoxin"/>
    <property type="match status" value="1"/>
</dbReference>
<dbReference type="InterPro" id="IPR050229">
    <property type="entry name" value="GlpE_sulfurtransferase"/>
</dbReference>
<dbReference type="Proteomes" id="UP000285211">
    <property type="component" value="Unassembled WGS sequence"/>
</dbReference>
<sequence length="242" mass="26763">MSQFNLKSFKNSITAIILLFTIVGFAQNQNTITLQLAPFSAKIKEQKNPQIVDARGPEEFALNHINGAVNFNLETKNYTEYVARLDKSKPVFIYSIGAGRSNLLAKELLKNGFSEVHDLQGGIAAWIGGGKPFYTNLKSKLTLAEYNKIIADNKSVLVDIGSRYCGACKKVKPILETIRAEQGTNLKIIEIDLEESPQVIADLKTVKVFPTLILYQNGKIVFKKDGSNDLKKEVDAALANKI</sequence>